<keyword evidence="8" id="KW-0648">Protein biosynthesis</keyword>
<protein>
    <recommendedName>
        <fullName evidence="11">Probable aspartate--tRNA ligase, cytoplasmic</fullName>
        <ecNumber evidence="3">6.1.1.12</ecNumber>
    </recommendedName>
</protein>
<evidence type="ECO:0000256" key="8">
    <source>
        <dbReference type="ARBA" id="ARBA00022917"/>
    </source>
</evidence>
<evidence type="ECO:0000256" key="7">
    <source>
        <dbReference type="ARBA" id="ARBA00022840"/>
    </source>
</evidence>
<keyword evidence="4" id="KW-0963">Cytoplasm</keyword>
<evidence type="ECO:0000256" key="10">
    <source>
        <dbReference type="ARBA" id="ARBA00047904"/>
    </source>
</evidence>
<evidence type="ECO:0000313" key="14">
    <source>
        <dbReference type="EMBL" id="CDP28583.1"/>
    </source>
</evidence>
<dbReference type="InterPro" id="IPR045864">
    <property type="entry name" value="aa-tRNA-synth_II/BPL/LPL"/>
</dbReference>
<evidence type="ECO:0000259" key="13">
    <source>
        <dbReference type="PROSITE" id="PS50862"/>
    </source>
</evidence>
<dbReference type="CDD" id="cd04320">
    <property type="entry name" value="AspRS_cyto_N"/>
    <property type="match status" value="1"/>
</dbReference>
<dbReference type="Proteomes" id="UP000001197">
    <property type="component" value="Chromosome 4"/>
</dbReference>
<dbReference type="InterPro" id="IPR002312">
    <property type="entry name" value="Asp/Asn-tRNA-synth_IIb"/>
</dbReference>
<dbReference type="PRINTS" id="PR01042">
    <property type="entry name" value="TRNASYNTHASP"/>
</dbReference>
<name>A0A090D728_PODAN</name>
<keyword evidence="5" id="KW-0436">Ligase</keyword>
<dbReference type="EC" id="6.1.1.12" evidence="3"/>
<dbReference type="InterPro" id="IPR004523">
    <property type="entry name" value="Asp-tRNA_synthase_2"/>
</dbReference>
<comment type="similarity">
    <text evidence="2">Belongs to the class-II aminoacyl-tRNA synthetase family. Type 2 subfamily.</text>
</comment>
<keyword evidence="6" id="KW-0547">Nucleotide-binding</keyword>
<dbReference type="STRING" id="515849.A0A090D728"/>
<evidence type="ECO:0000256" key="1">
    <source>
        <dbReference type="ARBA" id="ARBA00004496"/>
    </source>
</evidence>
<evidence type="ECO:0000256" key="3">
    <source>
        <dbReference type="ARBA" id="ARBA00012841"/>
    </source>
</evidence>
<evidence type="ECO:0000256" key="12">
    <source>
        <dbReference type="SAM" id="MobiDB-lite"/>
    </source>
</evidence>
<evidence type="ECO:0000256" key="6">
    <source>
        <dbReference type="ARBA" id="ARBA00022741"/>
    </source>
</evidence>
<dbReference type="Gene3D" id="2.40.50.140">
    <property type="entry name" value="Nucleic acid-binding proteins"/>
    <property type="match status" value="1"/>
</dbReference>
<dbReference type="GO" id="GO:0003723">
    <property type="term" value="F:RNA binding"/>
    <property type="evidence" value="ECO:0007669"/>
    <property type="project" value="TreeGrafter"/>
</dbReference>
<keyword evidence="7" id="KW-0067">ATP-binding</keyword>
<evidence type="ECO:0000256" key="4">
    <source>
        <dbReference type="ARBA" id="ARBA00022490"/>
    </source>
</evidence>
<dbReference type="InterPro" id="IPR006195">
    <property type="entry name" value="aa-tRNA-synth_II"/>
</dbReference>
<evidence type="ECO:0000256" key="5">
    <source>
        <dbReference type="ARBA" id="ARBA00022598"/>
    </source>
</evidence>
<dbReference type="PROSITE" id="PS50862">
    <property type="entry name" value="AA_TRNA_LIGASE_II"/>
    <property type="match status" value="1"/>
</dbReference>
<dbReference type="PANTHER" id="PTHR43450:SF1">
    <property type="entry name" value="ASPARTATE--TRNA LIGASE, CYTOPLASMIC"/>
    <property type="match status" value="1"/>
</dbReference>
<feature type="region of interest" description="Disordered" evidence="12">
    <location>
        <begin position="50"/>
        <end position="91"/>
    </location>
</feature>
<comment type="catalytic activity">
    <reaction evidence="10">
        <text>tRNA(Asp) + L-aspartate + ATP = L-aspartyl-tRNA(Asp) + AMP + diphosphate</text>
        <dbReference type="Rhea" id="RHEA:19649"/>
        <dbReference type="Rhea" id="RHEA-COMP:9660"/>
        <dbReference type="Rhea" id="RHEA-COMP:9678"/>
        <dbReference type="ChEBI" id="CHEBI:29991"/>
        <dbReference type="ChEBI" id="CHEBI:30616"/>
        <dbReference type="ChEBI" id="CHEBI:33019"/>
        <dbReference type="ChEBI" id="CHEBI:78442"/>
        <dbReference type="ChEBI" id="CHEBI:78516"/>
        <dbReference type="ChEBI" id="CHEBI:456215"/>
        <dbReference type="EC" id="6.1.1.12"/>
    </reaction>
</comment>
<dbReference type="FunFam" id="3.30.930.10:FF:000038">
    <property type="entry name" value="Aspartate--tRNA ligase"/>
    <property type="match status" value="1"/>
</dbReference>
<evidence type="ECO:0000313" key="15">
    <source>
        <dbReference type="Proteomes" id="UP000001197"/>
    </source>
</evidence>
<keyword evidence="15" id="KW-1185">Reference proteome</keyword>
<dbReference type="InterPro" id="IPR004364">
    <property type="entry name" value="Aa-tRNA-synt_II"/>
</dbReference>
<organism evidence="14 15">
    <name type="scientific">Podospora anserina (strain S / ATCC MYA-4624 / DSM 980 / FGSC 10383)</name>
    <name type="common">Pleurage anserina</name>
    <dbReference type="NCBI Taxonomy" id="515849"/>
    <lineage>
        <taxon>Eukaryota</taxon>
        <taxon>Fungi</taxon>
        <taxon>Dikarya</taxon>
        <taxon>Ascomycota</taxon>
        <taxon>Pezizomycotina</taxon>
        <taxon>Sordariomycetes</taxon>
        <taxon>Sordariomycetidae</taxon>
        <taxon>Sordariales</taxon>
        <taxon>Podosporaceae</taxon>
        <taxon>Podospora</taxon>
        <taxon>Podospora anserina</taxon>
    </lineage>
</organism>
<accession>A0A090D728</accession>
<dbReference type="HAMAP" id="MF_02075">
    <property type="entry name" value="Asp_tRNA_synth_type2"/>
    <property type="match status" value="1"/>
</dbReference>
<dbReference type="SUPFAM" id="SSF55681">
    <property type="entry name" value="Class II aaRS and biotin synthetases"/>
    <property type="match status" value="1"/>
</dbReference>
<feature type="compositionally biased region" description="Basic and acidic residues" evidence="12">
    <location>
        <begin position="67"/>
        <end position="85"/>
    </location>
</feature>
<dbReference type="GO" id="GO:0006422">
    <property type="term" value="P:aspartyl-tRNA aminoacylation"/>
    <property type="evidence" value="ECO:0007669"/>
    <property type="project" value="InterPro"/>
</dbReference>
<proteinExistence type="inferred from homology"/>
<evidence type="ECO:0000256" key="9">
    <source>
        <dbReference type="ARBA" id="ARBA00023146"/>
    </source>
</evidence>
<dbReference type="InterPro" id="IPR012340">
    <property type="entry name" value="NA-bd_OB-fold"/>
</dbReference>
<reference evidence="15" key="2">
    <citation type="journal article" date="2014" name="Genetics">
        <title>Maintaining two mating types: Structure of the mating type locus and its role in heterokaryosis in Podospora anserina.</title>
        <authorList>
            <person name="Grognet P."/>
            <person name="Bidard F."/>
            <person name="Kuchly C."/>
            <person name="Tong L.C.H."/>
            <person name="Coppin E."/>
            <person name="Benkhali J.A."/>
            <person name="Couloux A."/>
            <person name="Wincker P."/>
            <person name="Debuchy R."/>
            <person name="Silar P."/>
        </authorList>
    </citation>
    <scope>GENOME REANNOTATION</scope>
    <source>
        <strain evidence="15">S / ATCC MYA-4624 / DSM 980 / FGSC 10383</strain>
    </source>
</reference>
<dbReference type="AlphaFoldDB" id="A0A090D728"/>
<comment type="subcellular location">
    <subcellularLocation>
        <location evidence="1">Cytoplasm</location>
    </subcellularLocation>
</comment>
<dbReference type="Pfam" id="PF00152">
    <property type="entry name" value="tRNA-synt_2"/>
    <property type="match status" value="1"/>
</dbReference>
<dbReference type="InParanoid" id="A0A090D728"/>
<dbReference type="GO" id="GO:0005829">
    <property type="term" value="C:cytosol"/>
    <property type="evidence" value="ECO:0007669"/>
    <property type="project" value="TreeGrafter"/>
</dbReference>
<dbReference type="PANTHER" id="PTHR43450">
    <property type="entry name" value="ASPARTYL-TRNA SYNTHETASE"/>
    <property type="match status" value="1"/>
</dbReference>
<dbReference type="EMBL" id="FO904939">
    <property type="protein sequence ID" value="CDP28583.1"/>
    <property type="molecule type" value="Genomic_DNA"/>
</dbReference>
<sequence>MPVCLWNHALIPTCLVEPGKHHESATYLPRGILVPLFRRHFQFTYTVSQQQQRNMDEAAPPSKKAAKKAEAKARKEALKAQRAEARQAPSSAVELDDPAKGFYGQAPTAPIVFQGKTIILRAWLQTSRTQSAKMAFVELREEGNWTIQGVVTATSEPPEQESPIVSRPMVRWIAGINPESFVVVEAEVQRPIEPVKRCRVSNFELRITRCYLLAPAPAILGTTLATANRPVVDLNDEAIGAKAGVREEEETDKEGPPAASMLVHLDNIAMRKRAPVQQAIADIRMEMKHLFRSYLKARGFKEFEPPSLIGAASEGGSNFFRMPYFSQEAFLAQSPQFYKQFEIAGGRKRVFSIAPVFRAENSNTPRHMTEFTGLDLEMEIRKDYSEVLYLLEGVLLYIFRQVHRIFKDEIELVRSVYPSSEILLPEPGQEVRLMFTQAQQLLREEGPAEFRHVRDDEDMSTPQEKALGALVRQKFNTDFYVVDKFPETARPFYAKLDDTAAAGSAEGAVKVTNAFDMFLRGQEILSGGQRINHPDELEARIRAKGIDPASPGIDGYVQVFRQVGVPPHGGGGIGLDRIVAWYLGLPSVHLAAYYPRTPRRLLP</sequence>
<feature type="domain" description="Aminoacyl-transfer RNA synthetases class-II family profile" evidence="13">
    <location>
        <begin position="283"/>
        <end position="603"/>
    </location>
</feature>
<dbReference type="Gene3D" id="3.30.930.10">
    <property type="entry name" value="Bira Bifunctional Protein, Domain 2"/>
    <property type="match status" value="1"/>
</dbReference>
<dbReference type="FunCoup" id="A0A090D728">
    <property type="interactions" value="1195"/>
</dbReference>
<dbReference type="GO" id="GO:0004815">
    <property type="term" value="F:aspartate-tRNA ligase activity"/>
    <property type="evidence" value="ECO:0007669"/>
    <property type="project" value="UniProtKB-EC"/>
</dbReference>
<evidence type="ECO:0000256" key="11">
    <source>
        <dbReference type="ARBA" id="ARBA00070516"/>
    </source>
</evidence>
<dbReference type="GO" id="GO:0005524">
    <property type="term" value="F:ATP binding"/>
    <property type="evidence" value="ECO:0007669"/>
    <property type="project" value="UniProtKB-KW"/>
</dbReference>
<keyword evidence="9" id="KW-0030">Aminoacyl-tRNA synthetase</keyword>
<reference evidence="14 15" key="1">
    <citation type="journal article" date="2008" name="Genome Biol.">
        <title>The genome sequence of the model ascomycete fungus Podospora anserina.</title>
        <authorList>
            <person name="Espagne E."/>
            <person name="Lespinet O."/>
            <person name="Malagnac F."/>
            <person name="Da Silva C."/>
            <person name="Jaillon O."/>
            <person name="Porcel B.M."/>
            <person name="Couloux A."/>
            <person name="Aury J.-M."/>
            <person name="Segurens B."/>
            <person name="Poulain J."/>
            <person name="Anthouard V."/>
            <person name="Grossetete S."/>
            <person name="Khalili H."/>
            <person name="Coppin E."/>
            <person name="Dequard-Chablat M."/>
            <person name="Picard M."/>
            <person name="Contamine V."/>
            <person name="Arnaise S."/>
            <person name="Bourdais A."/>
            <person name="Berteaux-Lecellier V."/>
            <person name="Gautheret D."/>
            <person name="de Vries R.P."/>
            <person name="Battaglia E."/>
            <person name="Coutinho P.M."/>
            <person name="Danchin E.G.J."/>
            <person name="Henrissat B."/>
            <person name="El Khoury R."/>
            <person name="Sainsard-Chanet A."/>
            <person name="Boivin A."/>
            <person name="Pinan-Lucarre B."/>
            <person name="Sellem C.H."/>
            <person name="Debuchy R."/>
            <person name="Wincker P."/>
            <person name="Weissenbach J."/>
            <person name="Silar P."/>
        </authorList>
    </citation>
    <scope>NUCLEOTIDE SEQUENCE [LARGE SCALE GENOMIC DNA]</scope>
    <source>
        <strain evidence="15">S / ATCC MYA-4624 / DSM 980 / FGSC 10383</strain>
    </source>
</reference>
<dbReference type="SUPFAM" id="SSF50249">
    <property type="entry name" value="Nucleic acid-binding proteins"/>
    <property type="match status" value="1"/>
</dbReference>
<evidence type="ECO:0000256" key="2">
    <source>
        <dbReference type="ARBA" id="ARBA00005312"/>
    </source>
</evidence>
<dbReference type="GO" id="GO:0017101">
    <property type="term" value="C:aminoacyl-tRNA synthetase multienzyme complex"/>
    <property type="evidence" value="ECO:0007669"/>
    <property type="project" value="TreeGrafter"/>
</dbReference>
<dbReference type="eggNOG" id="KOG0556">
    <property type="taxonomic scope" value="Eukaryota"/>
</dbReference>